<dbReference type="EMBL" id="CAMXCT020000078">
    <property type="protein sequence ID" value="CAL1126847.1"/>
    <property type="molecule type" value="Genomic_DNA"/>
</dbReference>
<feature type="signal peptide" evidence="1">
    <location>
        <begin position="1"/>
        <end position="22"/>
    </location>
</feature>
<dbReference type="Proteomes" id="UP001152797">
    <property type="component" value="Unassembled WGS sequence"/>
</dbReference>
<proteinExistence type="predicted"/>
<dbReference type="EMBL" id="CAMXCT030000078">
    <property type="protein sequence ID" value="CAL4760784.1"/>
    <property type="molecule type" value="Genomic_DNA"/>
</dbReference>
<dbReference type="AlphaFoldDB" id="A0A9P1BHE7"/>
<organism evidence="2">
    <name type="scientific">Cladocopium goreaui</name>
    <dbReference type="NCBI Taxonomy" id="2562237"/>
    <lineage>
        <taxon>Eukaryota</taxon>
        <taxon>Sar</taxon>
        <taxon>Alveolata</taxon>
        <taxon>Dinophyceae</taxon>
        <taxon>Suessiales</taxon>
        <taxon>Symbiodiniaceae</taxon>
        <taxon>Cladocopium</taxon>
    </lineage>
</organism>
<keyword evidence="4" id="KW-1185">Reference proteome</keyword>
<accession>A0A9P1BHE7</accession>
<evidence type="ECO:0000313" key="3">
    <source>
        <dbReference type="EMBL" id="CAL1126847.1"/>
    </source>
</evidence>
<evidence type="ECO:0008006" key="5">
    <source>
        <dbReference type="Google" id="ProtNLM"/>
    </source>
</evidence>
<comment type="caution">
    <text evidence="2">The sequence shown here is derived from an EMBL/GenBank/DDBJ whole genome shotgun (WGS) entry which is preliminary data.</text>
</comment>
<keyword evidence="1" id="KW-0732">Signal</keyword>
<feature type="chain" id="PRO_5043269450" description="Secreted protein" evidence="1">
    <location>
        <begin position="23"/>
        <end position="188"/>
    </location>
</feature>
<evidence type="ECO:0000313" key="2">
    <source>
        <dbReference type="EMBL" id="CAI3973472.1"/>
    </source>
</evidence>
<evidence type="ECO:0000313" key="4">
    <source>
        <dbReference type="Proteomes" id="UP001152797"/>
    </source>
</evidence>
<evidence type="ECO:0000256" key="1">
    <source>
        <dbReference type="SAM" id="SignalP"/>
    </source>
</evidence>
<protein>
    <recommendedName>
        <fullName evidence="5">Secreted protein</fullName>
    </recommendedName>
</protein>
<dbReference type="EMBL" id="CAMXCT010000078">
    <property type="protein sequence ID" value="CAI3973472.1"/>
    <property type="molecule type" value="Genomic_DNA"/>
</dbReference>
<name>A0A9P1BHE7_9DINO</name>
<sequence>MRARNLLPILLLLGQMPLPEVPNDFVEICSGKAALSKGLRMSGFQGKEFDVLYSGNHNLLRTVGFVTVLMAVRNTRPGGLLMVAPPCATWVFLCSAVTGRSWSNPGGNSQRCVELANILVLRLIYILFYAVKRNVKILIEQPQSSVMWMWRPVRKFLHWAGCRTECYSFLLASACELNMESCDLWHTW</sequence>
<gene>
    <name evidence="2" type="ORF">C1SCF055_LOCUS1977</name>
</gene>
<reference evidence="3" key="2">
    <citation type="submission" date="2024-04" db="EMBL/GenBank/DDBJ databases">
        <authorList>
            <person name="Chen Y."/>
            <person name="Shah S."/>
            <person name="Dougan E. K."/>
            <person name="Thang M."/>
            <person name="Chan C."/>
        </authorList>
    </citation>
    <scope>NUCLEOTIDE SEQUENCE [LARGE SCALE GENOMIC DNA]</scope>
</reference>
<reference evidence="2" key="1">
    <citation type="submission" date="2022-10" db="EMBL/GenBank/DDBJ databases">
        <authorList>
            <person name="Chen Y."/>
            <person name="Dougan E. K."/>
            <person name="Chan C."/>
            <person name="Rhodes N."/>
            <person name="Thang M."/>
        </authorList>
    </citation>
    <scope>NUCLEOTIDE SEQUENCE</scope>
</reference>
<dbReference type="OrthoDB" id="444654at2759"/>